<dbReference type="InterPro" id="IPR017930">
    <property type="entry name" value="Myb_dom"/>
</dbReference>
<evidence type="ECO:0000256" key="3">
    <source>
        <dbReference type="ARBA" id="ARBA00023015"/>
    </source>
</evidence>
<comment type="subcellular location">
    <subcellularLocation>
        <location evidence="1">Nucleus</location>
    </subcellularLocation>
</comment>
<evidence type="ECO:0000313" key="11">
    <source>
        <dbReference type="Proteomes" id="UP001632038"/>
    </source>
</evidence>
<dbReference type="PANTHER" id="PTHR45614:SF232">
    <property type="entry name" value="TRANSCRIPTION FACTOR MYB3R-2"/>
    <property type="match status" value="1"/>
</dbReference>
<feature type="domain" description="HTH myb-type" evidence="9">
    <location>
        <begin position="41"/>
        <end position="87"/>
    </location>
</feature>
<keyword evidence="2" id="KW-0677">Repeat</keyword>
<protein>
    <submittedName>
        <fullName evidence="10">Uncharacterized protein</fullName>
    </submittedName>
</protein>
<dbReference type="Pfam" id="PF00249">
    <property type="entry name" value="Myb_DNA-binding"/>
    <property type="match status" value="1"/>
</dbReference>
<dbReference type="Gene3D" id="1.10.10.60">
    <property type="entry name" value="Homeodomain-like"/>
    <property type="match status" value="3"/>
</dbReference>
<dbReference type="FunFam" id="1.10.10.60:FF:000016">
    <property type="entry name" value="Transcriptional activator Myb isoform A"/>
    <property type="match status" value="1"/>
</dbReference>
<gene>
    <name evidence="10" type="ORF">CASFOL_005935</name>
</gene>
<keyword evidence="3" id="KW-0805">Transcription regulation</keyword>
<feature type="domain" description="Myb-like" evidence="8">
    <location>
        <begin position="142"/>
        <end position="192"/>
    </location>
</feature>
<sequence>MDEAKGNLEISIDDGESDAAANHKPLTVNGRLRGQVRRSSKSNWTEEEDAVLQEAVQRYGGKSWKKVANCLPGRTDTQCLHRWQKVLNPDLVKGPWNKEEDKLLVKLVTKQSGKKMKWAEIATQLPGRMGKQCRERWHNHLNPEINKSAWTPEEEKILINAHYEYGNKWSEIAKILPGRTENSVKNHWNCSLVRKLFNPSAGGSALNNIQPIEQNPVWHEEKTNDLFCLDLSLGSGCPDRSSNLPSSARESNTEMPLHCTTDISWSCSVKPHRHSDTYYTGLCYEPIHKEDMNVLTSTPKLPTSDGYFCRPSSPNSLLRIAAMSYDKVPSIIRKRGVNKASEEQKLEKSKCFESVGKCLEQAFSDA</sequence>
<dbReference type="Pfam" id="PF13921">
    <property type="entry name" value="Myb_DNA-bind_6"/>
    <property type="match status" value="1"/>
</dbReference>
<organism evidence="10 11">
    <name type="scientific">Castilleja foliolosa</name>
    <dbReference type="NCBI Taxonomy" id="1961234"/>
    <lineage>
        <taxon>Eukaryota</taxon>
        <taxon>Viridiplantae</taxon>
        <taxon>Streptophyta</taxon>
        <taxon>Embryophyta</taxon>
        <taxon>Tracheophyta</taxon>
        <taxon>Spermatophyta</taxon>
        <taxon>Magnoliopsida</taxon>
        <taxon>eudicotyledons</taxon>
        <taxon>Gunneridae</taxon>
        <taxon>Pentapetalae</taxon>
        <taxon>asterids</taxon>
        <taxon>lamiids</taxon>
        <taxon>Lamiales</taxon>
        <taxon>Orobanchaceae</taxon>
        <taxon>Pedicularideae</taxon>
        <taxon>Castillejinae</taxon>
        <taxon>Castilleja</taxon>
    </lineage>
</organism>
<dbReference type="SMART" id="SM00717">
    <property type="entry name" value="SANT"/>
    <property type="match status" value="3"/>
</dbReference>
<dbReference type="EMBL" id="JAVIJP010000007">
    <property type="protein sequence ID" value="KAL3649532.1"/>
    <property type="molecule type" value="Genomic_DNA"/>
</dbReference>
<feature type="domain" description="Myb-like" evidence="8">
    <location>
        <begin position="36"/>
        <end position="87"/>
    </location>
</feature>
<evidence type="ECO:0000256" key="5">
    <source>
        <dbReference type="ARBA" id="ARBA00023163"/>
    </source>
</evidence>
<dbReference type="GO" id="GO:0003677">
    <property type="term" value="F:DNA binding"/>
    <property type="evidence" value="ECO:0007669"/>
    <property type="project" value="UniProtKB-KW"/>
</dbReference>
<dbReference type="PROSITE" id="PS51294">
    <property type="entry name" value="HTH_MYB"/>
    <property type="match status" value="3"/>
</dbReference>
<comment type="caution">
    <text evidence="10">The sequence shown here is derived from an EMBL/GenBank/DDBJ whole genome shotgun (WGS) entry which is preliminary data.</text>
</comment>
<feature type="region of interest" description="Disordered" evidence="7">
    <location>
        <begin position="1"/>
        <end position="24"/>
    </location>
</feature>
<evidence type="ECO:0000256" key="7">
    <source>
        <dbReference type="SAM" id="MobiDB-lite"/>
    </source>
</evidence>
<feature type="domain" description="HTH myb-type" evidence="9">
    <location>
        <begin position="146"/>
        <end position="196"/>
    </location>
</feature>
<accession>A0ABD3E5W7</accession>
<keyword evidence="5" id="KW-0804">Transcription</keyword>
<dbReference type="SUPFAM" id="SSF46689">
    <property type="entry name" value="Homeodomain-like"/>
    <property type="match status" value="2"/>
</dbReference>
<dbReference type="PANTHER" id="PTHR45614">
    <property type="entry name" value="MYB PROTEIN-RELATED"/>
    <property type="match status" value="1"/>
</dbReference>
<feature type="domain" description="HTH myb-type" evidence="9">
    <location>
        <begin position="88"/>
        <end position="145"/>
    </location>
</feature>
<dbReference type="InterPro" id="IPR001005">
    <property type="entry name" value="SANT/Myb"/>
</dbReference>
<dbReference type="GO" id="GO:0005634">
    <property type="term" value="C:nucleus"/>
    <property type="evidence" value="ECO:0007669"/>
    <property type="project" value="UniProtKB-SubCell"/>
</dbReference>
<dbReference type="FunFam" id="1.10.10.60:FF:000010">
    <property type="entry name" value="Transcriptional activator Myb isoform A"/>
    <property type="match status" value="1"/>
</dbReference>
<dbReference type="InterPro" id="IPR009057">
    <property type="entry name" value="Homeodomain-like_sf"/>
</dbReference>
<reference evidence="11" key="1">
    <citation type="journal article" date="2024" name="IScience">
        <title>Strigolactones Initiate the Formation of Haustorium-like Structures in Castilleja.</title>
        <authorList>
            <person name="Buerger M."/>
            <person name="Peterson D."/>
            <person name="Chory J."/>
        </authorList>
    </citation>
    <scope>NUCLEOTIDE SEQUENCE [LARGE SCALE GENOMIC DNA]</scope>
</reference>
<evidence type="ECO:0000259" key="9">
    <source>
        <dbReference type="PROSITE" id="PS51294"/>
    </source>
</evidence>
<keyword evidence="4" id="KW-0238">DNA-binding</keyword>
<dbReference type="CDD" id="cd00167">
    <property type="entry name" value="SANT"/>
    <property type="match status" value="3"/>
</dbReference>
<evidence type="ECO:0000256" key="6">
    <source>
        <dbReference type="ARBA" id="ARBA00023242"/>
    </source>
</evidence>
<evidence type="ECO:0000259" key="8">
    <source>
        <dbReference type="PROSITE" id="PS50090"/>
    </source>
</evidence>
<keyword evidence="6" id="KW-0539">Nucleus</keyword>
<keyword evidence="11" id="KW-1185">Reference proteome</keyword>
<evidence type="ECO:0000256" key="4">
    <source>
        <dbReference type="ARBA" id="ARBA00023125"/>
    </source>
</evidence>
<evidence type="ECO:0000256" key="2">
    <source>
        <dbReference type="ARBA" id="ARBA00022737"/>
    </source>
</evidence>
<name>A0ABD3E5W7_9LAMI</name>
<evidence type="ECO:0000313" key="10">
    <source>
        <dbReference type="EMBL" id="KAL3649532.1"/>
    </source>
</evidence>
<dbReference type="AlphaFoldDB" id="A0ABD3E5W7"/>
<dbReference type="InterPro" id="IPR050560">
    <property type="entry name" value="MYB_TF"/>
</dbReference>
<proteinExistence type="predicted"/>
<feature type="domain" description="Myb-like" evidence="8">
    <location>
        <begin position="88"/>
        <end position="141"/>
    </location>
</feature>
<evidence type="ECO:0000256" key="1">
    <source>
        <dbReference type="ARBA" id="ARBA00004123"/>
    </source>
</evidence>
<dbReference type="Proteomes" id="UP001632038">
    <property type="component" value="Unassembled WGS sequence"/>
</dbReference>
<dbReference type="PROSITE" id="PS50090">
    <property type="entry name" value="MYB_LIKE"/>
    <property type="match status" value="3"/>
</dbReference>